<sequence>MAGKRLSHLKGGVDCEKKSKTNSGPVEALGDPETTRAGLAAEPGDEPLGSASSESRGIAKAEESKLNPQPGDEPQSTASAAMLDEIRSAISKLISSRSSPMFDRSEPFWQYMRIATTMGRPILQSIRGAEALLNAEEMCVIPKMSASNDPENETPHKKQKLSNLPMAYLSTYSQDDSEAYYSTYSRDDFDEPSYTAVLDLEWGWHVDKRKVVQPLREDFVRVKEEQSWLNDPAYQCKNHSEACHNLGIVDEQYLQIPGMRQNAVLEEWQPVAVNRLNQIRRMGLTRGAILADAVGLGKSWEALALMMHMVRTGSHQGKPFIVVAPSLFVDQRAEKIHAITDIFHIWIYVPDRQGDDASSENRIVTRLEEQHEVFGSKEQDPAVVVTSYETLSSTHGPSAVKKWCRNHAQVYDPDALDMPARCTRSLRGKFSMAVFDEAHLLCTRRSGFSLAGMWLHAPFNLLLTATPFFRDIRDFDSYAPILLWPYPLPANAYDPTRLTSIFHSAFGSDDSRILCSREFVFKHILAPDIEPPQCQLRIRAILKHLMIRRTVASCVWLDSDRKISACHPPALRLTMITPFKDAELQIYQHCADKYQSDFLEPSPKRCSIYKWDMHKLRQVLMGSTWIGLIALERRLASTSLISDIEALNDGRNEVLQRFREALEKDGIPMAGEQGRSFYQKPLPAATGSDAGPSDGNRAPLHLKSEGLDLLLHGSPKMRSLIESLQHQVCLLGEKAVIWTYHPGEEAFVGAALHETGIPFAILHPDSQKERRDSIIADFTDTSGNECMVLVLSYLVPSLDLNLHLACRQVHLFSPPPSHAVFDQAVGRVLAFRCGQTRPVTIFEHQVPNTLNINLDKHIRWRDLPGFQTDMCKSLAPNLKKSAFDLRWYVIPDDQIVALGRGERRAKGDVRDPWQTIEKLKRSIWHRS</sequence>
<keyword evidence="2" id="KW-1185">Reference proteome</keyword>
<dbReference type="EMBL" id="KZ825314">
    <property type="protein sequence ID" value="RAH50371.1"/>
    <property type="molecule type" value="Genomic_DNA"/>
</dbReference>
<reference evidence="1" key="1">
    <citation type="submission" date="2018-02" db="EMBL/GenBank/DDBJ databases">
        <title>The genomes of Aspergillus section Nigri reveals drivers in fungal speciation.</title>
        <authorList>
            <consortium name="DOE Joint Genome Institute"/>
            <person name="Vesth T.C."/>
            <person name="Nybo J."/>
            <person name="Theobald S."/>
            <person name="Brandl J."/>
            <person name="Frisvad J.C."/>
            <person name="Nielsen K.F."/>
            <person name="Lyhne E.K."/>
            <person name="Kogle M.E."/>
            <person name="Kuo A."/>
            <person name="Riley R."/>
            <person name="Clum A."/>
            <person name="Nolan M."/>
            <person name="Lipzen A."/>
            <person name="Salamov A."/>
            <person name="Henrissat B."/>
            <person name="Wiebenga A."/>
            <person name="De vries R.P."/>
            <person name="Grigoriev I.V."/>
            <person name="Mortensen U.H."/>
            <person name="Andersen M.R."/>
            <person name="Baker S.E."/>
        </authorList>
    </citation>
    <scope>NUCLEOTIDE SEQUENCE</scope>
    <source>
        <strain evidence="1">CBS 621.78</strain>
    </source>
</reference>
<proteinExistence type="predicted"/>
<dbReference type="Proteomes" id="UP000249057">
    <property type="component" value="Unassembled WGS sequence"/>
</dbReference>
<evidence type="ECO:0000313" key="2">
    <source>
        <dbReference type="Proteomes" id="UP000249057"/>
    </source>
</evidence>
<protein>
    <submittedName>
        <fullName evidence="1">Uncharacterized protein</fullName>
    </submittedName>
</protein>
<name>A0ACD1GMR9_9EURO</name>
<evidence type="ECO:0000313" key="1">
    <source>
        <dbReference type="EMBL" id="RAH50371.1"/>
    </source>
</evidence>
<organism evidence="1 2">
    <name type="scientific">Aspergillus brunneoviolaceus CBS 621.78</name>
    <dbReference type="NCBI Taxonomy" id="1450534"/>
    <lineage>
        <taxon>Eukaryota</taxon>
        <taxon>Fungi</taxon>
        <taxon>Dikarya</taxon>
        <taxon>Ascomycota</taxon>
        <taxon>Pezizomycotina</taxon>
        <taxon>Eurotiomycetes</taxon>
        <taxon>Eurotiomycetidae</taxon>
        <taxon>Eurotiales</taxon>
        <taxon>Aspergillaceae</taxon>
        <taxon>Aspergillus</taxon>
        <taxon>Aspergillus subgen. Circumdati</taxon>
    </lineage>
</organism>
<gene>
    <name evidence="1" type="ORF">BO95DRAFT_500778</name>
</gene>
<accession>A0ACD1GMR9</accession>